<evidence type="ECO:0000259" key="5">
    <source>
        <dbReference type="PROSITE" id="PS50931"/>
    </source>
</evidence>
<dbReference type="SUPFAM" id="SSF46785">
    <property type="entry name" value="Winged helix' DNA-binding domain"/>
    <property type="match status" value="1"/>
</dbReference>
<feature type="domain" description="HTH lysR-type" evidence="5">
    <location>
        <begin position="5"/>
        <end position="62"/>
    </location>
</feature>
<keyword evidence="2" id="KW-0805">Transcription regulation</keyword>
<keyword evidence="3 6" id="KW-0238">DNA-binding</keyword>
<reference evidence="6 7" key="1">
    <citation type="submission" date="2016-10" db="EMBL/GenBank/DDBJ databases">
        <authorList>
            <person name="de Groot N.N."/>
        </authorList>
    </citation>
    <scope>NUCLEOTIDE SEQUENCE [LARGE SCALE GENOMIC DNA]</scope>
    <source>
        <strain evidence="6 7">DSM 17862</strain>
    </source>
</reference>
<name>A0A1I0JJT3_9RHOB</name>
<dbReference type="OrthoDB" id="9813056at2"/>
<dbReference type="PRINTS" id="PR00039">
    <property type="entry name" value="HTHLYSR"/>
</dbReference>
<comment type="similarity">
    <text evidence="1">Belongs to the LysR transcriptional regulatory family.</text>
</comment>
<dbReference type="Gene3D" id="3.40.190.10">
    <property type="entry name" value="Periplasmic binding protein-like II"/>
    <property type="match status" value="2"/>
</dbReference>
<protein>
    <submittedName>
        <fullName evidence="6">DNA-binding transcriptional regulator, LysR family</fullName>
    </submittedName>
</protein>
<dbReference type="InterPro" id="IPR000847">
    <property type="entry name" value="LysR_HTH_N"/>
</dbReference>
<evidence type="ECO:0000256" key="2">
    <source>
        <dbReference type="ARBA" id="ARBA00023015"/>
    </source>
</evidence>
<dbReference type="SUPFAM" id="SSF53850">
    <property type="entry name" value="Periplasmic binding protein-like II"/>
    <property type="match status" value="1"/>
</dbReference>
<evidence type="ECO:0000313" key="6">
    <source>
        <dbReference type="EMBL" id="SEU10665.1"/>
    </source>
</evidence>
<dbReference type="PANTHER" id="PTHR30537">
    <property type="entry name" value="HTH-TYPE TRANSCRIPTIONAL REGULATOR"/>
    <property type="match status" value="1"/>
</dbReference>
<sequence>MSRSPSLTSLRAFSVVGQCLSFTQAAYRLGVTQSAVSRQIRQLEEALDTPLFRRIGNAVALTEAGAALHERLTDAFGQIDDAIRDAHAVVPRQKLTVLAPPTFSTRWLARRMQDFRSRHEDLDLAIHTRPDEAVRFDCTIRYGCLPRDRHLSNPILTEQHILVCAPELLDEGEAWRNTAVLHVLDGISRMQTWENWLQLSTEFAGVLPQNVMELATLDMVIEAARAGAGIALIDRNMIECELATGQLVPIDPTTMTGPYTYWLDVTHDQISRSRVARFSRWLRQSVDG</sequence>
<dbReference type="Gene3D" id="1.10.10.10">
    <property type="entry name" value="Winged helix-like DNA-binding domain superfamily/Winged helix DNA-binding domain"/>
    <property type="match status" value="1"/>
</dbReference>
<gene>
    <name evidence="6" type="ORF">SAMN04489858_1313</name>
</gene>
<dbReference type="AlphaFoldDB" id="A0A1I0JJT3"/>
<dbReference type="InterPro" id="IPR036390">
    <property type="entry name" value="WH_DNA-bd_sf"/>
</dbReference>
<dbReference type="GO" id="GO:0006351">
    <property type="term" value="P:DNA-templated transcription"/>
    <property type="evidence" value="ECO:0007669"/>
    <property type="project" value="TreeGrafter"/>
</dbReference>
<dbReference type="GO" id="GO:0043565">
    <property type="term" value="F:sequence-specific DNA binding"/>
    <property type="evidence" value="ECO:0007669"/>
    <property type="project" value="TreeGrafter"/>
</dbReference>
<dbReference type="Pfam" id="PF03466">
    <property type="entry name" value="LysR_substrate"/>
    <property type="match status" value="1"/>
</dbReference>
<keyword evidence="4" id="KW-0804">Transcription</keyword>
<dbReference type="Pfam" id="PF00126">
    <property type="entry name" value="HTH_1"/>
    <property type="match status" value="1"/>
</dbReference>
<dbReference type="STRING" id="364199.SAMN04489858_1313"/>
<dbReference type="PROSITE" id="PS50931">
    <property type="entry name" value="HTH_LYSR"/>
    <property type="match status" value="1"/>
</dbReference>
<dbReference type="FunFam" id="1.10.10.10:FF:000001">
    <property type="entry name" value="LysR family transcriptional regulator"/>
    <property type="match status" value="1"/>
</dbReference>
<evidence type="ECO:0000256" key="3">
    <source>
        <dbReference type="ARBA" id="ARBA00023125"/>
    </source>
</evidence>
<evidence type="ECO:0000256" key="1">
    <source>
        <dbReference type="ARBA" id="ARBA00009437"/>
    </source>
</evidence>
<dbReference type="GO" id="GO:0003700">
    <property type="term" value="F:DNA-binding transcription factor activity"/>
    <property type="evidence" value="ECO:0007669"/>
    <property type="project" value="InterPro"/>
</dbReference>
<dbReference type="InterPro" id="IPR005119">
    <property type="entry name" value="LysR_subst-bd"/>
</dbReference>
<dbReference type="PANTHER" id="PTHR30537:SF58">
    <property type="entry name" value="HTH-TYPE TRANSCRIPTIONAL REGULATOR PERR"/>
    <property type="match status" value="1"/>
</dbReference>
<dbReference type="InterPro" id="IPR036388">
    <property type="entry name" value="WH-like_DNA-bd_sf"/>
</dbReference>
<proteinExistence type="inferred from homology"/>
<dbReference type="EMBL" id="FOHO01000031">
    <property type="protein sequence ID" value="SEU10665.1"/>
    <property type="molecule type" value="Genomic_DNA"/>
</dbReference>
<evidence type="ECO:0000313" key="7">
    <source>
        <dbReference type="Proteomes" id="UP000199180"/>
    </source>
</evidence>
<dbReference type="RefSeq" id="WP_090738282.1">
    <property type="nucleotide sequence ID" value="NZ_FOHO01000031.1"/>
</dbReference>
<evidence type="ECO:0000256" key="4">
    <source>
        <dbReference type="ARBA" id="ARBA00023163"/>
    </source>
</evidence>
<dbReference type="Proteomes" id="UP000199180">
    <property type="component" value="Unassembled WGS sequence"/>
</dbReference>
<dbReference type="InterPro" id="IPR058163">
    <property type="entry name" value="LysR-type_TF_proteobact-type"/>
</dbReference>
<accession>A0A1I0JJT3</accession>
<organism evidence="6 7">
    <name type="scientific">Paracoccus homiensis</name>
    <dbReference type="NCBI Taxonomy" id="364199"/>
    <lineage>
        <taxon>Bacteria</taxon>
        <taxon>Pseudomonadati</taxon>
        <taxon>Pseudomonadota</taxon>
        <taxon>Alphaproteobacteria</taxon>
        <taxon>Rhodobacterales</taxon>
        <taxon>Paracoccaceae</taxon>
        <taxon>Paracoccus</taxon>
    </lineage>
</organism>
<keyword evidence="7" id="KW-1185">Reference proteome</keyword>